<keyword evidence="2 5" id="KW-0812">Transmembrane</keyword>
<keyword evidence="4 5" id="KW-0472">Membrane</keyword>
<dbReference type="OrthoDB" id="5861149at2759"/>
<evidence type="ECO:0000313" key="9">
    <source>
        <dbReference type="WormBase" id="F41F3.7"/>
    </source>
</evidence>
<gene>
    <name evidence="7 9" type="primary">srx-73</name>
    <name evidence="7" type="ORF">CELE_F41F3.7</name>
    <name evidence="9" type="ORF">F41F3.7</name>
</gene>
<feature type="transmembrane region" description="Helical" evidence="5">
    <location>
        <begin position="80"/>
        <end position="106"/>
    </location>
</feature>
<dbReference type="PaxDb" id="6239-F41F3.7"/>
<feature type="transmembrane region" description="Helical" evidence="5">
    <location>
        <begin position="6"/>
        <end position="31"/>
    </location>
</feature>
<keyword evidence="3 5" id="KW-1133">Transmembrane helix</keyword>
<dbReference type="Proteomes" id="UP000001940">
    <property type="component" value="Chromosome V"/>
</dbReference>
<dbReference type="eggNOG" id="ENOG502TJC0">
    <property type="taxonomic scope" value="Eukaryota"/>
</dbReference>
<keyword evidence="7" id="KW-0675">Receptor</keyword>
<dbReference type="OMA" id="LMFSERI"/>
<dbReference type="GO" id="GO:0016020">
    <property type="term" value="C:membrane"/>
    <property type="evidence" value="ECO:0007669"/>
    <property type="project" value="UniProtKB-SubCell"/>
</dbReference>
<accession>Q3Y401</accession>
<dbReference type="Pfam" id="PF10328">
    <property type="entry name" value="7TM_GPCR_Srx"/>
    <property type="match status" value="1"/>
</dbReference>
<feature type="transmembrane region" description="Helical" evidence="5">
    <location>
        <begin position="118"/>
        <end position="137"/>
    </location>
</feature>
<feature type="transmembrane region" description="Helical" evidence="5">
    <location>
        <begin position="181"/>
        <end position="204"/>
    </location>
</feature>
<dbReference type="Gene3D" id="1.20.1070.10">
    <property type="entry name" value="Rhodopsin 7-helix transmembrane proteins"/>
    <property type="match status" value="1"/>
</dbReference>
<evidence type="ECO:0000256" key="4">
    <source>
        <dbReference type="ARBA" id="ARBA00023136"/>
    </source>
</evidence>
<dbReference type="InParanoid" id="Q3Y401"/>
<dbReference type="EMBL" id="BX284605">
    <property type="protein sequence ID" value="CCD71022.1"/>
    <property type="molecule type" value="Genomic_DNA"/>
</dbReference>
<evidence type="ECO:0000313" key="7">
    <source>
        <dbReference type="EMBL" id="CCD71022.1"/>
    </source>
</evidence>
<feature type="transmembrane region" description="Helical" evidence="5">
    <location>
        <begin position="225"/>
        <end position="245"/>
    </location>
</feature>
<comment type="subcellular location">
    <subcellularLocation>
        <location evidence="1">Membrane</location>
    </subcellularLocation>
</comment>
<feature type="transmembrane region" description="Helical" evidence="5">
    <location>
        <begin position="52"/>
        <end position="74"/>
    </location>
</feature>
<dbReference type="WormBase" id="F41F3.7">
    <property type="protein sequence ID" value="CE38185"/>
    <property type="gene ID" value="WBGene00005964"/>
    <property type="gene designation" value="srx-73"/>
</dbReference>
<dbReference type="KEGG" id="cel:CELE_F41F3.7"/>
<name>Q3Y401_CAEEL</name>
<evidence type="ECO:0000256" key="2">
    <source>
        <dbReference type="ARBA" id="ARBA00022692"/>
    </source>
</evidence>
<feature type="domain" description="G-protein coupled receptors family 1 profile" evidence="6">
    <location>
        <begin position="22"/>
        <end position="241"/>
    </location>
</feature>
<dbReference type="CTD" id="185629"/>
<dbReference type="FunCoup" id="Q3Y401">
    <property type="interactions" value="14"/>
</dbReference>
<dbReference type="HOGENOM" id="CLU_072408_0_0_1"/>
<evidence type="ECO:0000256" key="3">
    <source>
        <dbReference type="ARBA" id="ARBA00022989"/>
    </source>
</evidence>
<dbReference type="RefSeq" id="NP_504256.2">
    <property type="nucleotide sequence ID" value="NM_071855.3"/>
</dbReference>
<proteinExistence type="predicted"/>
<evidence type="ECO:0000256" key="5">
    <source>
        <dbReference type="SAM" id="Phobius"/>
    </source>
</evidence>
<dbReference type="PROSITE" id="PS50262">
    <property type="entry name" value="G_PROTEIN_RECEP_F1_2"/>
    <property type="match status" value="1"/>
</dbReference>
<evidence type="ECO:0000256" key="1">
    <source>
        <dbReference type="ARBA" id="ARBA00004370"/>
    </source>
</evidence>
<evidence type="ECO:0000259" key="6">
    <source>
        <dbReference type="PROSITE" id="PS50262"/>
    </source>
</evidence>
<reference evidence="7 8" key="1">
    <citation type="journal article" date="1998" name="Science">
        <title>Genome sequence of the nematode C. elegans: a platform for investigating biology.</title>
        <authorList>
            <consortium name="The C. elegans sequencing consortium"/>
            <person name="Sulson J.E."/>
            <person name="Waterston R."/>
        </authorList>
    </citation>
    <scope>NUCLEOTIDE SEQUENCE [LARGE SCALE GENOMIC DNA]</scope>
    <source>
        <strain evidence="7 8">Bristol N2</strain>
    </source>
</reference>
<dbReference type="SMR" id="Q3Y401"/>
<accession>G4SI55</accession>
<dbReference type="AlphaFoldDB" id="Q3Y401"/>
<feature type="transmembrane region" description="Helical" evidence="5">
    <location>
        <begin position="257"/>
        <end position="281"/>
    </location>
</feature>
<sequence length="320" mass="36155">MDILNLIGSIIVLIVAVPGILFSSFVVYLFVSGSSDKTSFNVICLTRAVNNIIVLVFNFLVITFPSLLLSYNYLPISLETLLILSTVNIYVANDVLTILVAINRFIAMFAPFYYDKLCSIKVTAACISLIYLNRVYATMTKSYNLFDGGCRIYTSLETFATTYEDPSCKKTSDNGFSSFDVLFGAIGFLGIALILNLFTFSKILRFYLGKNGQRSKETSMSIRKNIRMFFQTVLQDSLFLIDVLFTYKFSTLSKARIWLFISIILVWESIYMLDGFIMLMFSDKLSTLKSMFVKKKLNSIERVPSEIRSVNPVHSLAEVG</sequence>
<keyword evidence="8" id="KW-1185">Reference proteome</keyword>
<protein>
    <submittedName>
        <fullName evidence="7">G-protein coupled receptors family 1 profile domain-containing protein</fullName>
    </submittedName>
</protein>
<dbReference type="PhylomeDB" id="Q3Y401"/>
<dbReference type="AGR" id="WB:WBGene00005964"/>
<dbReference type="PANTHER" id="PTHR23013:SF13">
    <property type="entry name" value="7TM GPCR SERPENTINE RECEPTOR CLASS X (SRX) DOMAIN-CONTAINING PROTEIN-RELATED"/>
    <property type="match status" value="1"/>
</dbReference>
<dbReference type="GeneID" id="185629"/>
<dbReference type="InterPro" id="IPR017452">
    <property type="entry name" value="GPCR_Rhodpsn_7TM"/>
</dbReference>
<evidence type="ECO:0000313" key="8">
    <source>
        <dbReference type="Proteomes" id="UP000001940"/>
    </source>
</evidence>
<organism evidence="7 8">
    <name type="scientific">Caenorhabditis elegans</name>
    <dbReference type="NCBI Taxonomy" id="6239"/>
    <lineage>
        <taxon>Eukaryota</taxon>
        <taxon>Metazoa</taxon>
        <taxon>Ecdysozoa</taxon>
        <taxon>Nematoda</taxon>
        <taxon>Chromadorea</taxon>
        <taxon>Rhabditida</taxon>
        <taxon>Rhabditina</taxon>
        <taxon>Rhabditomorpha</taxon>
        <taxon>Rhabditoidea</taxon>
        <taxon>Rhabditidae</taxon>
        <taxon>Peloderinae</taxon>
        <taxon>Caenorhabditis</taxon>
    </lineage>
</organism>
<dbReference type="SUPFAM" id="SSF81321">
    <property type="entry name" value="Family A G protein-coupled receptor-like"/>
    <property type="match status" value="1"/>
</dbReference>
<dbReference type="InterPro" id="IPR019430">
    <property type="entry name" value="7TM_GPCR_serpentine_rcpt_Srx"/>
</dbReference>
<dbReference type="PANTHER" id="PTHR23013">
    <property type="entry name" value="SERPENTINE RECEPTOR"/>
    <property type="match status" value="1"/>
</dbReference>
<dbReference type="UCSC" id="F41F3.7">
    <property type="organism name" value="c. elegans"/>
</dbReference>